<gene>
    <name evidence="2" type="ORF">NDU88_003718</name>
</gene>
<dbReference type="EMBL" id="JANPWB010000008">
    <property type="protein sequence ID" value="KAJ1163257.1"/>
    <property type="molecule type" value="Genomic_DNA"/>
</dbReference>
<comment type="caution">
    <text evidence="2">The sequence shown here is derived from an EMBL/GenBank/DDBJ whole genome shotgun (WGS) entry which is preliminary data.</text>
</comment>
<feature type="compositionally biased region" description="Basic and acidic residues" evidence="1">
    <location>
        <begin position="1"/>
        <end position="10"/>
    </location>
</feature>
<reference evidence="2" key="1">
    <citation type="journal article" date="2022" name="bioRxiv">
        <title>Sequencing and chromosome-scale assembly of the giantPleurodeles waltlgenome.</title>
        <authorList>
            <person name="Brown T."/>
            <person name="Elewa A."/>
            <person name="Iarovenko S."/>
            <person name="Subramanian E."/>
            <person name="Araus A.J."/>
            <person name="Petzold A."/>
            <person name="Susuki M."/>
            <person name="Suzuki K.-i.T."/>
            <person name="Hayashi T."/>
            <person name="Toyoda A."/>
            <person name="Oliveira C."/>
            <person name="Osipova E."/>
            <person name="Leigh N.D."/>
            <person name="Simon A."/>
            <person name="Yun M.H."/>
        </authorList>
    </citation>
    <scope>NUCLEOTIDE SEQUENCE</scope>
    <source>
        <strain evidence="2">20211129_DDA</strain>
        <tissue evidence="2">Liver</tissue>
    </source>
</reference>
<dbReference type="Proteomes" id="UP001066276">
    <property type="component" value="Chromosome 4_2"/>
</dbReference>
<evidence type="ECO:0000256" key="1">
    <source>
        <dbReference type="SAM" id="MobiDB-lite"/>
    </source>
</evidence>
<evidence type="ECO:0000313" key="2">
    <source>
        <dbReference type="EMBL" id="KAJ1163257.1"/>
    </source>
</evidence>
<keyword evidence="3" id="KW-1185">Reference proteome</keyword>
<accession>A0AAV7SGQ4</accession>
<feature type="compositionally biased region" description="Low complexity" evidence="1">
    <location>
        <begin position="11"/>
        <end position="23"/>
    </location>
</feature>
<feature type="compositionally biased region" description="Basic residues" evidence="1">
    <location>
        <begin position="35"/>
        <end position="56"/>
    </location>
</feature>
<feature type="region of interest" description="Disordered" evidence="1">
    <location>
        <begin position="107"/>
        <end position="145"/>
    </location>
</feature>
<evidence type="ECO:0000313" key="3">
    <source>
        <dbReference type="Proteomes" id="UP001066276"/>
    </source>
</evidence>
<organism evidence="2 3">
    <name type="scientific">Pleurodeles waltl</name>
    <name type="common">Iberian ribbed newt</name>
    <dbReference type="NCBI Taxonomy" id="8319"/>
    <lineage>
        <taxon>Eukaryota</taxon>
        <taxon>Metazoa</taxon>
        <taxon>Chordata</taxon>
        <taxon>Craniata</taxon>
        <taxon>Vertebrata</taxon>
        <taxon>Euteleostomi</taxon>
        <taxon>Amphibia</taxon>
        <taxon>Batrachia</taxon>
        <taxon>Caudata</taxon>
        <taxon>Salamandroidea</taxon>
        <taxon>Salamandridae</taxon>
        <taxon>Pleurodelinae</taxon>
        <taxon>Pleurodeles</taxon>
    </lineage>
</organism>
<sequence>MESRQEEPGARRSATTISSIAASPHSNQSVTATPRPHRITRKKQGSSPHSRRHLLRPSHPSAHQAGPGWVGHNAQYPSPGGGTPAVQVPQRSRGFNQWRVQLEIWGTGGTRGEPAQHDQVRPAAPHKGRDVASASQDLQWAPGPGFFRARLRDSLIHQAGPAGGTRSPRTAARSNHALLRFTRQGPASMELTPQGGGAPPAPRPPQQDEERQQGPQESGHPSRSFPSPMLGAFRRGPWLQVMAAAPLPRFRLLRGRRSLWAEAPPKCPREVNEIFTPVYLSLGCGRAQDLNLLVGRERSSSVRRPLRQPS</sequence>
<proteinExistence type="predicted"/>
<feature type="region of interest" description="Disordered" evidence="1">
    <location>
        <begin position="1"/>
        <end position="94"/>
    </location>
</feature>
<protein>
    <submittedName>
        <fullName evidence="2">Uncharacterized protein</fullName>
    </submittedName>
</protein>
<name>A0AAV7SGQ4_PLEWA</name>
<dbReference type="AlphaFoldDB" id="A0AAV7SGQ4"/>
<feature type="region of interest" description="Disordered" evidence="1">
    <location>
        <begin position="187"/>
        <end position="230"/>
    </location>
</feature>